<evidence type="ECO:0000313" key="1">
    <source>
        <dbReference type="EMBL" id="EZA58559.1"/>
    </source>
</evidence>
<name>A0A026WTX6_OOCBI</name>
<gene>
    <name evidence="1" type="ORF">X777_14721</name>
</gene>
<evidence type="ECO:0000313" key="2">
    <source>
        <dbReference type="Proteomes" id="UP000053097"/>
    </source>
</evidence>
<protein>
    <submittedName>
        <fullName evidence="1">Uncharacterized protein</fullName>
    </submittedName>
</protein>
<dbReference type="Proteomes" id="UP000053097">
    <property type="component" value="Unassembled WGS sequence"/>
</dbReference>
<dbReference type="AlphaFoldDB" id="A0A026WTX6"/>
<dbReference type="EMBL" id="KK107119">
    <property type="protein sequence ID" value="EZA58559.1"/>
    <property type="molecule type" value="Genomic_DNA"/>
</dbReference>
<accession>A0A026WTX6</accession>
<sequence length="146" mass="16469">MTDEMMACFKTLFELTLILHQLQNSLGNTRQAEHIDVESLLELVYSTVDAGRIHVDTGAVYQDLHRPQVLLYPFQSAFDLVLNAQVALKRIELASIERTFSLFKSRPRPMTLSPLETNSCTIALPMPAQASVTRAILFDRGFMVEV</sequence>
<proteinExistence type="predicted"/>
<reference evidence="1 2" key="1">
    <citation type="journal article" date="2014" name="Curr. Biol.">
        <title>The genome of the clonal raider ant Cerapachys biroi.</title>
        <authorList>
            <person name="Oxley P.R."/>
            <person name="Ji L."/>
            <person name="Fetter-Pruneda I."/>
            <person name="McKenzie S.K."/>
            <person name="Li C."/>
            <person name="Hu H."/>
            <person name="Zhang G."/>
            <person name="Kronauer D.J."/>
        </authorList>
    </citation>
    <scope>NUCLEOTIDE SEQUENCE [LARGE SCALE GENOMIC DNA]</scope>
</reference>
<keyword evidence="2" id="KW-1185">Reference proteome</keyword>
<organism evidence="1 2">
    <name type="scientific">Ooceraea biroi</name>
    <name type="common">Clonal raider ant</name>
    <name type="synonym">Cerapachys biroi</name>
    <dbReference type="NCBI Taxonomy" id="2015173"/>
    <lineage>
        <taxon>Eukaryota</taxon>
        <taxon>Metazoa</taxon>
        <taxon>Ecdysozoa</taxon>
        <taxon>Arthropoda</taxon>
        <taxon>Hexapoda</taxon>
        <taxon>Insecta</taxon>
        <taxon>Pterygota</taxon>
        <taxon>Neoptera</taxon>
        <taxon>Endopterygota</taxon>
        <taxon>Hymenoptera</taxon>
        <taxon>Apocrita</taxon>
        <taxon>Aculeata</taxon>
        <taxon>Formicoidea</taxon>
        <taxon>Formicidae</taxon>
        <taxon>Dorylinae</taxon>
        <taxon>Ooceraea</taxon>
    </lineage>
</organism>